<gene>
    <name evidence="10" type="primary">tauC</name>
    <name evidence="10" type="ORF">GCM10023195_49060</name>
</gene>
<dbReference type="CDD" id="cd06261">
    <property type="entry name" value="TM_PBP2"/>
    <property type="match status" value="1"/>
</dbReference>
<evidence type="ECO:0000256" key="8">
    <source>
        <dbReference type="SAM" id="MobiDB-lite"/>
    </source>
</evidence>
<feature type="transmembrane region" description="Helical" evidence="7">
    <location>
        <begin position="112"/>
        <end position="133"/>
    </location>
</feature>
<evidence type="ECO:0000256" key="7">
    <source>
        <dbReference type="RuleBase" id="RU363032"/>
    </source>
</evidence>
<dbReference type="InterPro" id="IPR000515">
    <property type="entry name" value="MetI-like"/>
</dbReference>
<keyword evidence="11" id="KW-1185">Reference proteome</keyword>
<feature type="transmembrane region" description="Helical" evidence="7">
    <location>
        <begin position="235"/>
        <end position="255"/>
    </location>
</feature>
<feature type="transmembrane region" description="Helical" evidence="7">
    <location>
        <begin position="48"/>
        <end position="69"/>
    </location>
</feature>
<keyword evidence="2 7" id="KW-0813">Transport</keyword>
<comment type="subcellular location">
    <subcellularLocation>
        <location evidence="1 7">Cell membrane</location>
        <topology evidence="1 7">Multi-pass membrane protein</topology>
    </subcellularLocation>
</comment>
<feature type="domain" description="ABC transmembrane type-1" evidence="9">
    <location>
        <begin position="101"/>
        <end position="285"/>
    </location>
</feature>
<evidence type="ECO:0000256" key="6">
    <source>
        <dbReference type="ARBA" id="ARBA00023136"/>
    </source>
</evidence>
<feature type="transmembrane region" description="Helical" evidence="7">
    <location>
        <begin position="145"/>
        <end position="165"/>
    </location>
</feature>
<proteinExistence type="inferred from homology"/>
<dbReference type="Gene3D" id="1.10.3720.10">
    <property type="entry name" value="MetI-like"/>
    <property type="match status" value="1"/>
</dbReference>
<evidence type="ECO:0000256" key="4">
    <source>
        <dbReference type="ARBA" id="ARBA00022692"/>
    </source>
</evidence>
<evidence type="ECO:0000259" key="9">
    <source>
        <dbReference type="PROSITE" id="PS50928"/>
    </source>
</evidence>
<evidence type="ECO:0000256" key="1">
    <source>
        <dbReference type="ARBA" id="ARBA00004651"/>
    </source>
</evidence>
<dbReference type="EMBL" id="BAABHJ010000017">
    <property type="protein sequence ID" value="GAA4611570.1"/>
    <property type="molecule type" value="Genomic_DNA"/>
</dbReference>
<feature type="transmembrane region" description="Helical" evidence="7">
    <location>
        <begin position="171"/>
        <end position="193"/>
    </location>
</feature>
<accession>A0ABP8TQ70</accession>
<dbReference type="PANTHER" id="PTHR30151">
    <property type="entry name" value="ALKANE SULFONATE ABC TRANSPORTER-RELATED, MEMBRANE SUBUNIT"/>
    <property type="match status" value="1"/>
</dbReference>
<dbReference type="PANTHER" id="PTHR30151:SF0">
    <property type="entry name" value="ABC TRANSPORTER PERMEASE PROTEIN MJ0413-RELATED"/>
    <property type="match status" value="1"/>
</dbReference>
<feature type="compositionally biased region" description="Basic and acidic residues" evidence="8">
    <location>
        <begin position="1"/>
        <end position="10"/>
    </location>
</feature>
<keyword evidence="5 7" id="KW-1133">Transmembrane helix</keyword>
<dbReference type="SUPFAM" id="SSF161098">
    <property type="entry name" value="MetI-like"/>
    <property type="match status" value="1"/>
</dbReference>
<keyword evidence="3" id="KW-1003">Cell membrane</keyword>
<dbReference type="Proteomes" id="UP001500212">
    <property type="component" value="Unassembled WGS sequence"/>
</dbReference>
<organism evidence="10 11">
    <name type="scientific">Actinoallomurus liliacearum</name>
    <dbReference type="NCBI Taxonomy" id="1080073"/>
    <lineage>
        <taxon>Bacteria</taxon>
        <taxon>Bacillati</taxon>
        <taxon>Actinomycetota</taxon>
        <taxon>Actinomycetes</taxon>
        <taxon>Streptosporangiales</taxon>
        <taxon>Thermomonosporaceae</taxon>
        <taxon>Actinoallomurus</taxon>
    </lineage>
</organism>
<dbReference type="RefSeq" id="WP_345358780.1">
    <property type="nucleotide sequence ID" value="NZ_BAABHJ010000017.1"/>
</dbReference>
<name>A0ABP8TQ70_9ACTN</name>
<protein>
    <submittedName>
        <fullName evidence="10">Taurine ABC transporter permease TauC</fullName>
    </submittedName>
</protein>
<dbReference type="PROSITE" id="PS50928">
    <property type="entry name" value="ABC_TM1"/>
    <property type="match status" value="1"/>
</dbReference>
<evidence type="ECO:0000256" key="3">
    <source>
        <dbReference type="ARBA" id="ARBA00022475"/>
    </source>
</evidence>
<feature type="transmembrane region" description="Helical" evidence="7">
    <location>
        <begin position="267"/>
        <end position="289"/>
    </location>
</feature>
<evidence type="ECO:0000256" key="2">
    <source>
        <dbReference type="ARBA" id="ARBA00022448"/>
    </source>
</evidence>
<evidence type="ECO:0000256" key="5">
    <source>
        <dbReference type="ARBA" id="ARBA00022989"/>
    </source>
</evidence>
<feature type="region of interest" description="Disordered" evidence="8">
    <location>
        <begin position="1"/>
        <end position="43"/>
    </location>
</feature>
<sequence>MTEKSLDADPRPSATAVCEVPDGKEPSPETPGTGGTRGRRRRRSWRRVAYGGAGLLLALGGWQVAAVVIDDPVTLPTVVQTVREFLHYVTHPYPEVQGRTLVEDALISTGRILAGFGLGTVVGLVLGAAMAGVRVIRELADPLIAVVRPLPPIAFIPLLVVWFGIGETSKVALLFFGVVPVITIATLGALDAVPVELVHASRSLGASHFHTMVHVRLRAAVPGVITGMRIAMGGAWTSIIAAEMIAATGGVGFLILQAGNYLQTPLIFSGIIVIAVLGFAFDGLLRLLLRAADPTVRHS</sequence>
<keyword evidence="4 7" id="KW-0812">Transmembrane</keyword>
<keyword evidence="6 7" id="KW-0472">Membrane</keyword>
<comment type="similarity">
    <text evidence="7">Belongs to the binding-protein-dependent transport system permease family.</text>
</comment>
<evidence type="ECO:0000313" key="10">
    <source>
        <dbReference type="EMBL" id="GAA4611570.1"/>
    </source>
</evidence>
<comment type="caution">
    <text evidence="10">The sequence shown here is derived from an EMBL/GenBank/DDBJ whole genome shotgun (WGS) entry which is preliminary data.</text>
</comment>
<dbReference type="InterPro" id="IPR035906">
    <property type="entry name" value="MetI-like_sf"/>
</dbReference>
<dbReference type="Pfam" id="PF00528">
    <property type="entry name" value="BPD_transp_1"/>
    <property type="match status" value="1"/>
</dbReference>
<reference evidence="11" key="1">
    <citation type="journal article" date="2019" name="Int. J. Syst. Evol. Microbiol.">
        <title>The Global Catalogue of Microorganisms (GCM) 10K type strain sequencing project: providing services to taxonomists for standard genome sequencing and annotation.</title>
        <authorList>
            <consortium name="The Broad Institute Genomics Platform"/>
            <consortium name="The Broad Institute Genome Sequencing Center for Infectious Disease"/>
            <person name="Wu L."/>
            <person name="Ma J."/>
        </authorList>
    </citation>
    <scope>NUCLEOTIDE SEQUENCE [LARGE SCALE GENOMIC DNA]</scope>
    <source>
        <strain evidence="11">JCM 17938</strain>
    </source>
</reference>
<evidence type="ECO:0000313" key="11">
    <source>
        <dbReference type="Proteomes" id="UP001500212"/>
    </source>
</evidence>